<evidence type="ECO:0000313" key="5">
    <source>
        <dbReference type="Proteomes" id="UP000296706"/>
    </source>
</evidence>
<feature type="compositionally biased region" description="Basic and acidic residues" evidence="1">
    <location>
        <begin position="1"/>
        <end position="13"/>
    </location>
</feature>
<sequence length="100" mass="10780">MFDGSGEKSPHEPEEFDPNSLGPDIPKAPDPTSQASDIDSAVRGLFWGLVLVANVALMAASLGVMFAVFRDQWLFGGQLVLAGVILGGYVYYRVKTFQSD</sequence>
<dbReference type="InterPro" id="IPR055746">
    <property type="entry name" value="DUF7322"/>
</dbReference>
<keyword evidence="2" id="KW-0812">Transmembrane</keyword>
<keyword evidence="2" id="KW-1133">Transmembrane helix</keyword>
<feature type="transmembrane region" description="Helical" evidence="2">
    <location>
        <begin position="45"/>
        <end position="67"/>
    </location>
</feature>
<accession>A0A4D6HEU2</accession>
<evidence type="ECO:0000313" key="4">
    <source>
        <dbReference type="EMBL" id="QCC52483.1"/>
    </source>
</evidence>
<feature type="transmembrane region" description="Helical" evidence="2">
    <location>
        <begin position="73"/>
        <end position="92"/>
    </location>
</feature>
<feature type="region of interest" description="Disordered" evidence="1">
    <location>
        <begin position="1"/>
        <end position="36"/>
    </location>
</feature>
<reference evidence="4 5" key="1">
    <citation type="journal article" date="2019" name="Nat. Commun.">
        <title>A new type of DNA phosphorothioation-based antiviral system in archaea.</title>
        <authorList>
            <person name="Xiong L."/>
            <person name="Liu S."/>
            <person name="Chen S."/>
            <person name="Xiao Y."/>
            <person name="Zhu B."/>
            <person name="Gao Y."/>
            <person name="Zhang Y."/>
            <person name="Chen B."/>
            <person name="Luo J."/>
            <person name="Deng Z."/>
            <person name="Chen X."/>
            <person name="Wang L."/>
            <person name="Chen S."/>
        </authorList>
    </citation>
    <scope>NUCLEOTIDE SEQUENCE [LARGE SCALE GENOMIC DNA]</scope>
    <source>
        <strain evidence="4 5">CBA1105</strain>
    </source>
</reference>
<evidence type="ECO:0000256" key="1">
    <source>
        <dbReference type="SAM" id="MobiDB-lite"/>
    </source>
</evidence>
<keyword evidence="5" id="KW-1185">Reference proteome</keyword>
<organism evidence="4 5">
    <name type="scientific">Halapricum salinum</name>
    <dbReference type="NCBI Taxonomy" id="1457250"/>
    <lineage>
        <taxon>Archaea</taxon>
        <taxon>Methanobacteriati</taxon>
        <taxon>Methanobacteriota</taxon>
        <taxon>Stenosarchaea group</taxon>
        <taxon>Halobacteria</taxon>
        <taxon>Halobacteriales</taxon>
        <taxon>Haloarculaceae</taxon>
        <taxon>Halapricum</taxon>
    </lineage>
</organism>
<name>A0A4D6HEU2_9EURY</name>
<dbReference type="EMBL" id="CP031310">
    <property type="protein sequence ID" value="QCC52483.1"/>
    <property type="molecule type" value="Genomic_DNA"/>
</dbReference>
<feature type="domain" description="DUF7322" evidence="3">
    <location>
        <begin position="36"/>
        <end position="95"/>
    </location>
</feature>
<dbReference type="STRING" id="1457250.GCA_000755225_01898"/>
<dbReference type="RefSeq" id="WP_049992806.1">
    <property type="nucleotide sequence ID" value="NZ_CP031310.1"/>
</dbReference>
<dbReference type="AlphaFoldDB" id="A0A4D6HEU2"/>
<dbReference type="Proteomes" id="UP000296706">
    <property type="component" value="Chromosome"/>
</dbReference>
<gene>
    <name evidence="4" type="ORF">DV733_15125</name>
</gene>
<protein>
    <recommendedName>
        <fullName evidence="3">DUF7322 domain-containing protein</fullName>
    </recommendedName>
</protein>
<keyword evidence="2" id="KW-0472">Membrane</keyword>
<dbReference type="KEGG" id="hsn:DV733_15125"/>
<dbReference type="OrthoDB" id="170744at2157"/>
<proteinExistence type="predicted"/>
<evidence type="ECO:0000259" key="3">
    <source>
        <dbReference type="Pfam" id="PF24008"/>
    </source>
</evidence>
<dbReference type="Pfam" id="PF24008">
    <property type="entry name" value="DUF7322"/>
    <property type="match status" value="1"/>
</dbReference>
<evidence type="ECO:0000256" key="2">
    <source>
        <dbReference type="SAM" id="Phobius"/>
    </source>
</evidence>
<dbReference type="GeneID" id="39849219"/>